<evidence type="ECO:0000256" key="3">
    <source>
        <dbReference type="ARBA" id="ARBA00022837"/>
    </source>
</evidence>
<accession>A0ABR3N3G8</accession>
<protein>
    <recommendedName>
        <fullName evidence="7">Fibrinogen C-terminal domain-containing protein</fullName>
    </recommendedName>
</protein>
<keyword evidence="4" id="KW-1015">Disulfide bond</keyword>
<name>A0ABR3N3G8_9TELE</name>
<keyword evidence="3" id="KW-0106">Calcium</keyword>
<sequence length="191" mass="21450">MDDTNINPELAKLLARLKFVGQNCKEICKKYYVYDDGLYYLISSKGVLYQTFCDMTTAGGDWTLVASVHENNMYGKCTVGDRCTSQQGNDPNRPDGDGTWTNKVTFGTAEAATSDDFKASSERLSVEFCVEAVTKENRKLSKRQLSNDCPLVAVMGTPAYGCDKLLLMQYRWYKGKKARSLKGDHQLRNSF</sequence>
<evidence type="ECO:0008006" key="7">
    <source>
        <dbReference type="Google" id="ProtNLM"/>
    </source>
</evidence>
<dbReference type="InterPro" id="IPR014716">
    <property type="entry name" value="Fibrinogen_a/b/g_C_1"/>
</dbReference>
<dbReference type="SUPFAM" id="SSF56496">
    <property type="entry name" value="Fibrinogen C-terminal domain-like"/>
    <property type="match status" value="1"/>
</dbReference>
<dbReference type="InterPro" id="IPR036056">
    <property type="entry name" value="Fibrinogen-like_C"/>
</dbReference>
<keyword evidence="1" id="KW-0479">Metal-binding</keyword>
<keyword evidence="6" id="KW-1185">Reference proteome</keyword>
<evidence type="ECO:0000256" key="4">
    <source>
        <dbReference type="ARBA" id="ARBA00023157"/>
    </source>
</evidence>
<dbReference type="PANTHER" id="PTHR16146:SF46">
    <property type="entry name" value="INTELECTIN-1A-RELATED"/>
    <property type="match status" value="1"/>
</dbReference>
<proteinExistence type="predicted"/>
<dbReference type="NCBIfam" id="NF040941">
    <property type="entry name" value="GGGWT_bact"/>
    <property type="match status" value="1"/>
</dbReference>
<organism evidence="5 6">
    <name type="scientific">Cirrhinus molitorella</name>
    <name type="common">mud carp</name>
    <dbReference type="NCBI Taxonomy" id="172907"/>
    <lineage>
        <taxon>Eukaryota</taxon>
        <taxon>Metazoa</taxon>
        <taxon>Chordata</taxon>
        <taxon>Craniata</taxon>
        <taxon>Vertebrata</taxon>
        <taxon>Euteleostomi</taxon>
        <taxon>Actinopterygii</taxon>
        <taxon>Neopterygii</taxon>
        <taxon>Teleostei</taxon>
        <taxon>Ostariophysi</taxon>
        <taxon>Cypriniformes</taxon>
        <taxon>Cyprinidae</taxon>
        <taxon>Labeoninae</taxon>
        <taxon>Labeonini</taxon>
        <taxon>Cirrhinus</taxon>
    </lineage>
</organism>
<gene>
    <name evidence="5" type="ORF">QQF64_030357</name>
</gene>
<keyword evidence="2" id="KW-0430">Lectin</keyword>
<evidence type="ECO:0000256" key="2">
    <source>
        <dbReference type="ARBA" id="ARBA00022734"/>
    </source>
</evidence>
<dbReference type="Gene3D" id="3.90.215.10">
    <property type="entry name" value="Gamma Fibrinogen, chain A, domain 1"/>
    <property type="match status" value="1"/>
</dbReference>
<dbReference type="EMBL" id="JAYMGO010000007">
    <property type="protein sequence ID" value="KAL1271341.1"/>
    <property type="molecule type" value="Genomic_DNA"/>
</dbReference>
<evidence type="ECO:0000313" key="5">
    <source>
        <dbReference type="EMBL" id="KAL1271341.1"/>
    </source>
</evidence>
<reference evidence="5 6" key="1">
    <citation type="submission" date="2023-09" db="EMBL/GenBank/DDBJ databases">
        <authorList>
            <person name="Wang M."/>
        </authorList>
    </citation>
    <scope>NUCLEOTIDE SEQUENCE [LARGE SCALE GENOMIC DNA]</scope>
    <source>
        <strain evidence="5">GT-2023</strain>
        <tissue evidence="5">Liver</tissue>
    </source>
</reference>
<comment type="caution">
    <text evidence="5">The sequence shown here is derived from an EMBL/GenBank/DDBJ whole genome shotgun (WGS) entry which is preliminary data.</text>
</comment>
<dbReference type="Proteomes" id="UP001558613">
    <property type="component" value="Unassembled WGS sequence"/>
</dbReference>
<evidence type="ECO:0000256" key="1">
    <source>
        <dbReference type="ARBA" id="ARBA00022723"/>
    </source>
</evidence>
<evidence type="ECO:0000313" key="6">
    <source>
        <dbReference type="Proteomes" id="UP001558613"/>
    </source>
</evidence>
<dbReference type="PANTHER" id="PTHR16146">
    <property type="entry name" value="INTELECTIN"/>
    <property type="match status" value="1"/>
</dbReference>